<name>A0A845RFG6_9FIRM</name>
<evidence type="ECO:0000256" key="2">
    <source>
        <dbReference type="ARBA" id="ARBA00022448"/>
    </source>
</evidence>
<dbReference type="OrthoDB" id="45144at2"/>
<dbReference type="Proteomes" id="UP000462501">
    <property type="component" value="Unassembled WGS sequence"/>
</dbReference>
<dbReference type="PANTHER" id="PTHR35011">
    <property type="entry name" value="2,3-DIKETO-L-GULONATE TRAP TRANSPORTER SMALL PERMEASE PROTEIN YIAM"/>
    <property type="match status" value="1"/>
</dbReference>
<comment type="subcellular location">
    <subcellularLocation>
        <location evidence="1">Cell inner membrane</location>
        <topology evidence="1">Multi-pass membrane protein</topology>
    </subcellularLocation>
</comment>
<dbReference type="Proteomes" id="UP000446348">
    <property type="component" value="Unassembled WGS sequence"/>
</dbReference>
<evidence type="ECO:0000256" key="3">
    <source>
        <dbReference type="ARBA" id="ARBA00022475"/>
    </source>
</evidence>
<keyword evidence="2" id="KW-0813">Transport</keyword>
<sequence length="201" mass="22840">MKYWNKFENIVGVLMRGVASVCLGVVFALFILNISTRLPFITYNPKWIDETIQFFLVWMIFLGSAELVRTRGHFVVDILTDHFHGTVAGRVMAVISTALMLATYTVIFYFGVRLCMKSDAAMYTLHFMKKSYFYSCVPVSSFFMALFTIRDLIFSVMDIVTHGAVTRRLDAEKAEAMKQDDDAKAIAEAAEALQQEENPPE</sequence>
<dbReference type="InterPro" id="IPR007387">
    <property type="entry name" value="TRAP_DctQ"/>
</dbReference>
<gene>
    <name evidence="11" type="ORF">D3Z39_01580</name>
    <name evidence="12" type="ORF">FMM72_04530</name>
</gene>
<accession>A0A845RFG6</accession>
<evidence type="ECO:0000256" key="5">
    <source>
        <dbReference type="ARBA" id="ARBA00022692"/>
    </source>
</evidence>
<keyword evidence="5 9" id="KW-0812">Transmembrane</keyword>
<evidence type="ECO:0000256" key="6">
    <source>
        <dbReference type="ARBA" id="ARBA00022989"/>
    </source>
</evidence>
<evidence type="ECO:0000256" key="4">
    <source>
        <dbReference type="ARBA" id="ARBA00022519"/>
    </source>
</evidence>
<dbReference type="InterPro" id="IPR055348">
    <property type="entry name" value="DctQ"/>
</dbReference>
<dbReference type="Pfam" id="PF04290">
    <property type="entry name" value="DctQ"/>
    <property type="match status" value="1"/>
</dbReference>
<dbReference type="EMBL" id="QXWZ01000002">
    <property type="protein sequence ID" value="NBI77575.1"/>
    <property type="molecule type" value="Genomic_DNA"/>
</dbReference>
<dbReference type="PANTHER" id="PTHR35011:SF2">
    <property type="entry name" value="2,3-DIKETO-L-GULONATE TRAP TRANSPORTER SMALL PERMEASE PROTEIN YIAM"/>
    <property type="match status" value="1"/>
</dbReference>
<reference evidence="11 13" key="1">
    <citation type="submission" date="2018-08" db="EMBL/GenBank/DDBJ databases">
        <title>Murine metabolic-syndrome-specific gut microbial biobank.</title>
        <authorList>
            <person name="Liu C."/>
        </authorList>
    </citation>
    <scope>NUCLEOTIDE SEQUENCE [LARGE SCALE GENOMIC DNA]</scope>
    <source>
        <strain evidence="11 13">X69</strain>
    </source>
</reference>
<reference evidence="12 14" key="2">
    <citation type="submission" date="2019-06" db="EMBL/GenBank/DDBJ databases">
        <title>Draft genome sequences of 15 bacterial species constituting the stable defined intestinal microbiota of the GM15 gnotobiotic mouse model.</title>
        <authorList>
            <person name="Elie C."/>
            <person name="Mathieu A."/>
            <person name="Saliou A."/>
            <person name="Darnaud M."/>
            <person name="Leulier F."/>
            <person name="Tamellini A."/>
        </authorList>
    </citation>
    <scope>NUCLEOTIDE SEQUENCE [LARGE SCALE GENOMIC DNA]</scope>
    <source>
        <strain evidence="12 14">JM4-15</strain>
    </source>
</reference>
<keyword evidence="4" id="KW-0997">Cell inner membrane</keyword>
<comment type="caution">
    <text evidence="11">The sequence shown here is derived from an EMBL/GenBank/DDBJ whole genome shotgun (WGS) entry which is preliminary data.</text>
</comment>
<evidence type="ECO:0000313" key="14">
    <source>
        <dbReference type="Proteomes" id="UP000462501"/>
    </source>
</evidence>
<keyword evidence="6 9" id="KW-1133">Transmembrane helix</keyword>
<dbReference type="GO" id="GO:0005886">
    <property type="term" value="C:plasma membrane"/>
    <property type="evidence" value="ECO:0007669"/>
    <property type="project" value="UniProtKB-SubCell"/>
</dbReference>
<evidence type="ECO:0000259" key="10">
    <source>
        <dbReference type="Pfam" id="PF04290"/>
    </source>
</evidence>
<proteinExistence type="inferred from homology"/>
<feature type="transmembrane region" description="Helical" evidence="9">
    <location>
        <begin position="52"/>
        <end position="70"/>
    </location>
</feature>
<evidence type="ECO:0000256" key="1">
    <source>
        <dbReference type="ARBA" id="ARBA00004429"/>
    </source>
</evidence>
<dbReference type="GO" id="GO:0015740">
    <property type="term" value="P:C4-dicarboxylate transport"/>
    <property type="evidence" value="ECO:0007669"/>
    <property type="project" value="TreeGrafter"/>
</dbReference>
<feature type="transmembrane region" description="Helical" evidence="9">
    <location>
        <begin position="12"/>
        <end position="32"/>
    </location>
</feature>
<evidence type="ECO:0000256" key="7">
    <source>
        <dbReference type="ARBA" id="ARBA00023136"/>
    </source>
</evidence>
<organism evidence="11 13">
    <name type="scientific">Anaerotruncus colihominis</name>
    <dbReference type="NCBI Taxonomy" id="169435"/>
    <lineage>
        <taxon>Bacteria</taxon>
        <taxon>Bacillati</taxon>
        <taxon>Bacillota</taxon>
        <taxon>Clostridia</taxon>
        <taxon>Eubacteriales</taxon>
        <taxon>Oscillospiraceae</taxon>
        <taxon>Anaerotruncus</taxon>
    </lineage>
</organism>
<feature type="transmembrane region" description="Helical" evidence="9">
    <location>
        <begin position="91"/>
        <end position="112"/>
    </location>
</feature>
<feature type="transmembrane region" description="Helical" evidence="9">
    <location>
        <begin position="132"/>
        <end position="149"/>
    </location>
</feature>
<feature type="domain" description="Tripartite ATP-independent periplasmic transporters DctQ component" evidence="10">
    <location>
        <begin position="28"/>
        <end position="153"/>
    </location>
</feature>
<comment type="similarity">
    <text evidence="8">Belongs to the TRAP transporter small permease family.</text>
</comment>
<evidence type="ECO:0000256" key="8">
    <source>
        <dbReference type="ARBA" id="ARBA00038436"/>
    </source>
</evidence>
<evidence type="ECO:0000313" key="11">
    <source>
        <dbReference type="EMBL" id="NBI77575.1"/>
    </source>
</evidence>
<evidence type="ECO:0000256" key="9">
    <source>
        <dbReference type="SAM" id="Phobius"/>
    </source>
</evidence>
<dbReference type="AlphaFoldDB" id="A0A845RFG6"/>
<dbReference type="RefSeq" id="WP_160208318.1">
    <property type="nucleotide sequence ID" value="NZ_CAMUSJ010000024.1"/>
</dbReference>
<dbReference type="GO" id="GO:0022857">
    <property type="term" value="F:transmembrane transporter activity"/>
    <property type="evidence" value="ECO:0007669"/>
    <property type="project" value="TreeGrafter"/>
</dbReference>
<protein>
    <submittedName>
        <fullName evidence="11">TRAP transporter small permease subunit</fullName>
    </submittedName>
</protein>
<dbReference type="EMBL" id="VIQT01000009">
    <property type="protein sequence ID" value="NDO38517.1"/>
    <property type="molecule type" value="Genomic_DNA"/>
</dbReference>
<keyword evidence="3" id="KW-1003">Cell membrane</keyword>
<keyword evidence="7 9" id="KW-0472">Membrane</keyword>
<evidence type="ECO:0000313" key="12">
    <source>
        <dbReference type="EMBL" id="NDO38517.1"/>
    </source>
</evidence>
<evidence type="ECO:0000313" key="13">
    <source>
        <dbReference type="Proteomes" id="UP000446348"/>
    </source>
</evidence>